<sequence length="298" mass="33793">MAFLSTVASRFPPSTINPECSPIPEIRKPFKMEESQLNKFMEDKLKVLLALEIEEFIQPQGETMQLVKQREVDTIPQNSAFHTEDLDAYDLDCDDISSAKVVMMENLSSFDSDVLSEVPYSDTYLNDMINQEKDQFDSIRKTRVQSKEHCASLIAQINAKSIENSNLNAQLQEKVFAIAALKNELRKLKGKNVVDTVVSRPSATIDPGMFKLDMEPISHRLKNNRDAHEVYLKKAIENTDTLRGLVECARKQNPIAVTPMNKDKRLRFAEPVTSSRNIPKQTGSLRTKYSNKPLLIST</sequence>
<name>A0A6L2MMI4_TANCI</name>
<dbReference type="EMBL" id="BKCJ010006710">
    <property type="protein sequence ID" value="GEU73544.1"/>
    <property type="molecule type" value="Genomic_DNA"/>
</dbReference>
<comment type="caution">
    <text evidence="2">The sequence shown here is derived from an EMBL/GenBank/DDBJ whole genome shotgun (WGS) entry which is preliminary data.</text>
</comment>
<keyword evidence="1" id="KW-0175">Coiled coil</keyword>
<proteinExistence type="predicted"/>
<gene>
    <name evidence="2" type="ORF">Tci_045522</name>
</gene>
<organism evidence="2">
    <name type="scientific">Tanacetum cinerariifolium</name>
    <name type="common">Dalmatian daisy</name>
    <name type="synonym">Chrysanthemum cinerariifolium</name>
    <dbReference type="NCBI Taxonomy" id="118510"/>
    <lineage>
        <taxon>Eukaryota</taxon>
        <taxon>Viridiplantae</taxon>
        <taxon>Streptophyta</taxon>
        <taxon>Embryophyta</taxon>
        <taxon>Tracheophyta</taxon>
        <taxon>Spermatophyta</taxon>
        <taxon>Magnoliopsida</taxon>
        <taxon>eudicotyledons</taxon>
        <taxon>Gunneridae</taxon>
        <taxon>Pentapetalae</taxon>
        <taxon>asterids</taxon>
        <taxon>campanulids</taxon>
        <taxon>Asterales</taxon>
        <taxon>Asteraceae</taxon>
        <taxon>Asteroideae</taxon>
        <taxon>Anthemideae</taxon>
        <taxon>Anthemidinae</taxon>
        <taxon>Tanacetum</taxon>
    </lineage>
</organism>
<evidence type="ECO:0000313" key="2">
    <source>
        <dbReference type="EMBL" id="GEU73544.1"/>
    </source>
</evidence>
<dbReference type="AlphaFoldDB" id="A0A6L2MMI4"/>
<feature type="coiled-coil region" evidence="1">
    <location>
        <begin position="164"/>
        <end position="191"/>
    </location>
</feature>
<reference evidence="2" key="1">
    <citation type="journal article" date="2019" name="Sci. Rep.">
        <title>Draft genome of Tanacetum cinerariifolium, the natural source of mosquito coil.</title>
        <authorList>
            <person name="Yamashiro T."/>
            <person name="Shiraishi A."/>
            <person name="Satake H."/>
            <person name="Nakayama K."/>
        </authorList>
    </citation>
    <scope>NUCLEOTIDE SEQUENCE</scope>
</reference>
<protein>
    <submittedName>
        <fullName evidence="2">Uncharacterized protein</fullName>
    </submittedName>
</protein>
<evidence type="ECO:0000256" key="1">
    <source>
        <dbReference type="SAM" id="Coils"/>
    </source>
</evidence>
<accession>A0A6L2MMI4</accession>